<proteinExistence type="predicted"/>
<dbReference type="InterPro" id="IPR004547">
    <property type="entry name" value="Glucosamine6P_isomerase"/>
</dbReference>
<dbReference type="PANTHER" id="PTHR11280:SF5">
    <property type="entry name" value="GLUCOSAMINE-6-PHOSPHATE ISOMERASE"/>
    <property type="match status" value="1"/>
</dbReference>
<dbReference type="InterPro" id="IPR037171">
    <property type="entry name" value="NagB/RpiA_transferase-like"/>
</dbReference>
<dbReference type="GO" id="GO:0004342">
    <property type="term" value="F:glucosamine-6-phosphate deaminase activity"/>
    <property type="evidence" value="ECO:0007669"/>
    <property type="project" value="InterPro"/>
</dbReference>
<dbReference type="SUPFAM" id="SSF100950">
    <property type="entry name" value="NagB/RpiA/CoA transferase-like"/>
    <property type="match status" value="1"/>
</dbReference>
<dbReference type="GO" id="GO:0005975">
    <property type="term" value="P:carbohydrate metabolic process"/>
    <property type="evidence" value="ECO:0007669"/>
    <property type="project" value="InterPro"/>
</dbReference>
<reference evidence="3" key="1">
    <citation type="submission" date="2020-05" db="EMBL/GenBank/DDBJ databases">
        <authorList>
            <person name="Chiriac C."/>
            <person name="Salcher M."/>
            <person name="Ghai R."/>
            <person name="Kavagutti S V."/>
        </authorList>
    </citation>
    <scope>NUCLEOTIDE SEQUENCE</scope>
</reference>
<dbReference type="EMBL" id="CAFBNQ010000035">
    <property type="protein sequence ID" value="CAB4956046.1"/>
    <property type="molecule type" value="Genomic_DNA"/>
</dbReference>
<dbReference type="GO" id="GO:0042802">
    <property type="term" value="F:identical protein binding"/>
    <property type="evidence" value="ECO:0007669"/>
    <property type="project" value="TreeGrafter"/>
</dbReference>
<gene>
    <name evidence="3" type="ORF">UFOPK3861_00477</name>
</gene>
<evidence type="ECO:0000256" key="1">
    <source>
        <dbReference type="ARBA" id="ARBA00022801"/>
    </source>
</evidence>
<evidence type="ECO:0000313" key="3">
    <source>
        <dbReference type="EMBL" id="CAB4956046.1"/>
    </source>
</evidence>
<feature type="domain" description="Glucosamine/galactosamine-6-phosphate isomerase" evidence="2">
    <location>
        <begin position="15"/>
        <end position="248"/>
    </location>
</feature>
<evidence type="ECO:0000259" key="2">
    <source>
        <dbReference type="Pfam" id="PF01182"/>
    </source>
</evidence>
<protein>
    <submittedName>
        <fullName evidence="3">Unannotated protein</fullName>
    </submittedName>
</protein>
<organism evidence="3">
    <name type="scientific">freshwater metagenome</name>
    <dbReference type="NCBI Taxonomy" id="449393"/>
    <lineage>
        <taxon>unclassified sequences</taxon>
        <taxon>metagenomes</taxon>
        <taxon>ecological metagenomes</taxon>
    </lineage>
</organism>
<keyword evidence="1" id="KW-0378">Hydrolase</keyword>
<dbReference type="GO" id="GO:0006043">
    <property type="term" value="P:glucosamine catabolic process"/>
    <property type="evidence" value="ECO:0007669"/>
    <property type="project" value="TreeGrafter"/>
</dbReference>
<dbReference type="PANTHER" id="PTHR11280">
    <property type="entry name" value="GLUCOSAMINE-6-PHOSPHATE ISOMERASE"/>
    <property type="match status" value="1"/>
</dbReference>
<dbReference type="Gene3D" id="3.40.50.1360">
    <property type="match status" value="1"/>
</dbReference>
<dbReference type="GO" id="GO:0005737">
    <property type="term" value="C:cytoplasm"/>
    <property type="evidence" value="ECO:0007669"/>
    <property type="project" value="TreeGrafter"/>
</dbReference>
<dbReference type="AlphaFoldDB" id="A0A6J7KJM0"/>
<accession>A0A6J7KJM0</accession>
<dbReference type="Pfam" id="PF01182">
    <property type="entry name" value="Glucosamine_iso"/>
    <property type="match status" value="1"/>
</dbReference>
<name>A0A6J7KJM0_9ZZZZ</name>
<sequence length="263" mass="28664">MHQINPIVLPDDFSVGHYAAEIIFTELVRAKSEGRPFVLGCPGGRTPRSTYNALAVMIKAGKQDISHVVIAMMDEYLQENADGSHSNHGEDKHFSCVRFAKLEIFDVLNSGAPEDGKIPAANVHFPDASDPQGYEDYLREVGVNVFLMASGGSDGHVAFNPPGTEKSARTRSVRIADETRQDNLGTFPDFKDVSEVPKYGVSVGPATMIDVSDIVIMELIGAHKNKAFKRISAAIGYESDWPSTVVRECKDYYILADKAAANS</sequence>
<dbReference type="InterPro" id="IPR006148">
    <property type="entry name" value="Glc/Gal-6P_isomerase"/>
</dbReference>
<dbReference type="GO" id="GO:0019262">
    <property type="term" value="P:N-acetylneuraminate catabolic process"/>
    <property type="evidence" value="ECO:0007669"/>
    <property type="project" value="TreeGrafter"/>
</dbReference>
<dbReference type="GO" id="GO:0006046">
    <property type="term" value="P:N-acetylglucosamine catabolic process"/>
    <property type="evidence" value="ECO:0007669"/>
    <property type="project" value="TreeGrafter"/>
</dbReference>